<evidence type="ECO:0000256" key="1">
    <source>
        <dbReference type="ARBA" id="ARBA00004613"/>
    </source>
</evidence>
<evidence type="ECO:0000256" key="11">
    <source>
        <dbReference type="SAM" id="SignalP"/>
    </source>
</evidence>
<dbReference type="OMA" id="YARTSAF"/>
<dbReference type="InterPro" id="IPR018114">
    <property type="entry name" value="TRYPSIN_HIS"/>
</dbReference>
<keyword evidence="9" id="KW-1015">Disulfide bond</keyword>
<dbReference type="FunFam" id="2.40.10.10:FF:000077">
    <property type="entry name" value="Predicted protein"/>
    <property type="match status" value="1"/>
</dbReference>
<dbReference type="InterPro" id="IPR001314">
    <property type="entry name" value="Peptidase_S1A"/>
</dbReference>
<dbReference type="SUPFAM" id="SSF50494">
    <property type="entry name" value="Trypsin-like serine proteases"/>
    <property type="match status" value="1"/>
</dbReference>
<evidence type="ECO:0000256" key="9">
    <source>
        <dbReference type="ARBA" id="ARBA00023157"/>
    </source>
</evidence>
<keyword evidence="6 10" id="KW-0378">Hydrolase</keyword>
<comment type="similarity">
    <text evidence="2">Belongs to the peptidase S1 family.</text>
</comment>
<dbReference type="EMBL" id="VCGU01000001">
    <property type="protein sequence ID" value="TRY80914.1"/>
    <property type="molecule type" value="Genomic_DNA"/>
</dbReference>
<dbReference type="PANTHER" id="PTHR24264">
    <property type="entry name" value="TRYPSIN-RELATED"/>
    <property type="match status" value="1"/>
</dbReference>
<keyword evidence="3" id="KW-0964">Secreted</keyword>
<evidence type="ECO:0000256" key="2">
    <source>
        <dbReference type="ARBA" id="ARBA00007664"/>
    </source>
</evidence>
<evidence type="ECO:0000259" key="12">
    <source>
        <dbReference type="PROSITE" id="PS50240"/>
    </source>
</evidence>
<proteinExistence type="inferred from homology"/>
<feature type="domain" description="Peptidase S1" evidence="12">
    <location>
        <begin position="42"/>
        <end position="268"/>
    </location>
</feature>
<name>A0A553PTC4_TIGCA</name>
<dbReference type="Gene3D" id="2.40.10.10">
    <property type="entry name" value="Trypsin-like serine proteases"/>
    <property type="match status" value="2"/>
</dbReference>
<dbReference type="PROSITE" id="PS00135">
    <property type="entry name" value="TRYPSIN_SER"/>
    <property type="match status" value="1"/>
</dbReference>
<dbReference type="InterPro" id="IPR043504">
    <property type="entry name" value="Peptidase_S1_PA_chymotrypsin"/>
</dbReference>
<evidence type="ECO:0000256" key="5">
    <source>
        <dbReference type="ARBA" id="ARBA00022729"/>
    </source>
</evidence>
<evidence type="ECO:0000256" key="6">
    <source>
        <dbReference type="ARBA" id="ARBA00022801"/>
    </source>
</evidence>
<evidence type="ECO:0000256" key="4">
    <source>
        <dbReference type="ARBA" id="ARBA00022670"/>
    </source>
</evidence>
<dbReference type="SMART" id="SM00020">
    <property type="entry name" value="Tryp_SPc"/>
    <property type="match status" value="1"/>
</dbReference>
<dbReference type="AlphaFoldDB" id="A0A553PTC4"/>
<dbReference type="InterPro" id="IPR033116">
    <property type="entry name" value="TRYPSIN_SER"/>
</dbReference>
<keyword evidence="14" id="KW-1185">Reference proteome</keyword>
<dbReference type="InterPro" id="IPR001254">
    <property type="entry name" value="Trypsin_dom"/>
</dbReference>
<dbReference type="PROSITE" id="PS00134">
    <property type="entry name" value="TRYPSIN_HIS"/>
    <property type="match status" value="1"/>
</dbReference>
<evidence type="ECO:0000313" key="13">
    <source>
        <dbReference type="EMBL" id="TRY80914.1"/>
    </source>
</evidence>
<comment type="subcellular location">
    <subcellularLocation>
        <location evidence="1">Secreted</location>
    </subcellularLocation>
</comment>
<sequence>MFRFALILAVVAVSVQGKTRIHRLPEKLARLPQFRGTVDEKIVGGDEVEPNSIPFQVSLQQKMFGNFHFCGGSVIDATHVLTAAHCCQGLDVSDTQVVAGEHDLSQTSGDEQEVDVASYEQHPDYLSSEFSSDVCLLTLASSLELNGLVAGADLPSQGQEFTGDAVVSGWGTLSSGGGSPDTLMSVTVPIVSNDECGDAYILETVDETMICAGEEGKDSCQGDSGGPLTCGGTHCGVVSWGYGCAMAGYPGVYARTSAFADWVAENTA</sequence>
<dbReference type="OrthoDB" id="10059102at2759"/>
<keyword evidence="8" id="KW-0865">Zymogen</keyword>
<dbReference type="GO" id="GO:0005615">
    <property type="term" value="C:extracellular space"/>
    <property type="evidence" value="ECO:0007669"/>
    <property type="project" value="TreeGrafter"/>
</dbReference>
<keyword evidence="4 10" id="KW-0645">Protease</keyword>
<reference evidence="13 14" key="1">
    <citation type="journal article" date="2018" name="Nat. Ecol. Evol.">
        <title>Genomic signatures of mitonuclear coevolution across populations of Tigriopus californicus.</title>
        <authorList>
            <person name="Barreto F.S."/>
            <person name="Watson E.T."/>
            <person name="Lima T.G."/>
            <person name="Willett C.S."/>
            <person name="Edmands S."/>
            <person name="Li W."/>
            <person name="Burton R.S."/>
        </authorList>
    </citation>
    <scope>NUCLEOTIDE SEQUENCE [LARGE SCALE GENOMIC DNA]</scope>
    <source>
        <strain evidence="13 14">San Diego</strain>
    </source>
</reference>
<evidence type="ECO:0000256" key="8">
    <source>
        <dbReference type="ARBA" id="ARBA00023145"/>
    </source>
</evidence>
<dbReference type="PRINTS" id="PR00722">
    <property type="entry name" value="CHYMOTRYPSIN"/>
</dbReference>
<dbReference type="GO" id="GO:0006508">
    <property type="term" value="P:proteolysis"/>
    <property type="evidence" value="ECO:0007669"/>
    <property type="project" value="UniProtKB-KW"/>
</dbReference>
<dbReference type="CDD" id="cd00190">
    <property type="entry name" value="Tryp_SPc"/>
    <property type="match status" value="1"/>
</dbReference>
<dbReference type="Pfam" id="PF00089">
    <property type="entry name" value="Trypsin"/>
    <property type="match status" value="1"/>
</dbReference>
<dbReference type="Proteomes" id="UP000318571">
    <property type="component" value="Chromosome 12"/>
</dbReference>
<dbReference type="STRING" id="6832.A0A553PTC4"/>
<evidence type="ECO:0000313" key="14">
    <source>
        <dbReference type="Proteomes" id="UP000318571"/>
    </source>
</evidence>
<feature type="chain" id="PRO_5021981284" description="Peptidase S1 domain-containing protein" evidence="11">
    <location>
        <begin position="18"/>
        <end position="268"/>
    </location>
</feature>
<comment type="caution">
    <text evidence="13">The sequence shown here is derived from an EMBL/GenBank/DDBJ whole genome shotgun (WGS) entry which is preliminary data.</text>
</comment>
<protein>
    <recommendedName>
        <fullName evidence="12">Peptidase S1 domain-containing protein</fullName>
    </recommendedName>
</protein>
<evidence type="ECO:0000256" key="3">
    <source>
        <dbReference type="ARBA" id="ARBA00022525"/>
    </source>
</evidence>
<feature type="signal peptide" evidence="11">
    <location>
        <begin position="1"/>
        <end position="17"/>
    </location>
</feature>
<evidence type="ECO:0000256" key="7">
    <source>
        <dbReference type="ARBA" id="ARBA00022825"/>
    </source>
</evidence>
<keyword evidence="7 10" id="KW-0720">Serine protease</keyword>
<organism evidence="13 14">
    <name type="scientific">Tigriopus californicus</name>
    <name type="common">Marine copepod</name>
    <dbReference type="NCBI Taxonomy" id="6832"/>
    <lineage>
        <taxon>Eukaryota</taxon>
        <taxon>Metazoa</taxon>
        <taxon>Ecdysozoa</taxon>
        <taxon>Arthropoda</taxon>
        <taxon>Crustacea</taxon>
        <taxon>Multicrustacea</taxon>
        <taxon>Hexanauplia</taxon>
        <taxon>Copepoda</taxon>
        <taxon>Harpacticoida</taxon>
        <taxon>Harpacticidae</taxon>
        <taxon>Tigriopus</taxon>
    </lineage>
</organism>
<keyword evidence="5 11" id="KW-0732">Signal</keyword>
<dbReference type="PROSITE" id="PS50240">
    <property type="entry name" value="TRYPSIN_DOM"/>
    <property type="match status" value="1"/>
</dbReference>
<dbReference type="InterPro" id="IPR050127">
    <property type="entry name" value="Serine_Proteases_S1"/>
</dbReference>
<dbReference type="GO" id="GO:0004252">
    <property type="term" value="F:serine-type endopeptidase activity"/>
    <property type="evidence" value="ECO:0007669"/>
    <property type="project" value="InterPro"/>
</dbReference>
<gene>
    <name evidence="13" type="ORF">TCAL_15545</name>
</gene>
<dbReference type="InterPro" id="IPR009003">
    <property type="entry name" value="Peptidase_S1_PA"/>
</dbReference>
<accession>A0A553PTC4</accession>
<dbReference type="PANTHER" id="PTHR24264:SF65">
    <property type="entry name" value="SRCR DOMAIN-CONTAINING PROTEIN"/>
    <property type="match status" value="1"/>
</dbReference>
<evidence type="ECO:0000256" key="10">
    <source>
        <dbReference type="RuleBase" id="RU363034"/>
    </source>
</evidence>